<evidence type="ECO:0000313" key="6">
    <source>
        <dbReference type="Proteomes" id="UP001171687"/>
    </source>
</evidence>
<dbReference type="InterPro" id="IPR003778">
    <property type="entry name" value="CT_A_B"/>
</dbReference>
<sequence length="334" mass="36430">MSIKIVKHGLFSTIQDLGRFGYQDQGFSTAGALDPLHFQLGQALIHNEGPAIECAMIGPTIEFLEPNTFVITGAHFKATLNDQPVANQSVIMADKGDVLALNQAVEGVRAYIHFGNPIDVPCVAGSYSTHTRSGIGGFHGRVLKANDIIQMSDHEGYHKYAGLGSDVSLLPEDTSRFHIIEGPQFDAFSDEAKATIVNNDFTVSDQADRMGYRLQGVNLAPKNSADIISEPVALGSIQVPNDGNPIVLLNDKQTVGGYTKIATVCKADLPFLAQKKPGDTINFEWISTEEATKRYNEKIQAFKQQLDQIDSAPLFTLSQLRTTSQRLQKLLRGE</sequence>
<reference evidence="5" key="1">
    <citation type="submission" date="2023-07" db="EMBL/GenBank/DDBJ databases">
        <title>Evaluation of the beneficial properties of pineapple isolates.</title>
        <authorList>
            <person name="Adefiranye O."/>
        </authorList>
    </citation>
    <scope>NUCLEOTIDE SEQUENCE</scope>
    <source>
        <strain evidence="5">PAPLE_T1</strain>
    </source>
</reference>
<dbReference type="GO" id="GO:0005524">
    <property type="term" value="F:ATP binding"/>
    <property type="evidence" value="ECO:0007669"/>
    <property type="project" value="UniProtKB-KW"/>
</dbReference>
<name>A0AAW7MBM4_9STAP</name>
<dbReference type="SUPFAM" id="SSF50891">
    <property type="entry name" value="Cyclophilin-like"/>
    <property type="match status" value="1"/>
</dbReference>
<dbReference type="RefSeq" id="WP_272595204.1">
    <property type="nucleotide sequence ID" value="NZ_JAQPQT010000001.1"/>
</dbReference>
<feature type="domain" description="Carboxyltransferase" evidence="4">
    <location>
        <begin position="24"/>
        <end position="302"/>
    </location>
</feature>
<evidence type="ECO:0000256" key="3">
    <source>
        <dbReference type="ARBA" id="ARBA00022840"/>
    </source>
</evidence>
<dbReference type="Pfam" id="PF02626">
    <property type="entry name" value="CT_A_B"/>
    <property type="match status" value="1"/>
</dbReference>
<dbReference type="EMBL" id="JAUHQC010000006">
    <property type="protein sequence ID" value="MDN4532715.1"/>
    <property type="molecule type" value="Genomic_DNA"/>
</dbReference>
<proteinExistence type="predicted"/>
<evidence type="ECO:0000259" key="4">
    <source>
        <dbReference type="SMART" id="SM00797"/>
    </source>
</evidence>
<dbReference type="InterPro" id="IPR052708">
    <property type="entry name" value="PxpC"/>
</dbReference>
<organism evidence="5 6">
    <name type="scientific">Staphylococcus auricularis</name>
    <dbReference type="NCBI Taxonomy" id="29379"/>
    <lineage>
        <taxon>Bacteria</taxon>
        <taxon>Bacillati</taxon>
        <taxon>Bacillota</taxon>
        <taxon>Bacilli</taxon>
        <taxon>Bacillales</taxon>
        <taxon>Staphylococcaceae</taxon>
        <taxon>Staphylococcus</taxon>
    </lineage>
</organism>
<evidence type="ECO:0000256" key="1">
    <source>
        <dbReference type="ARBA" id="ARBA00022741"/>
    </source>
</evidence>
<keyword evidence="3" id="KW-0067">ATP-binding</keyword>
<dbReference type="Gene3D" id="2.40.100.10">
    <property type="entry name" value="Cyclophilin-like"/>
    <property type="match status" value="1"/>
</dbReference>
<dbReference type="PANTHER" id="PTHR43309:SF5">
    <property type="entry name" value="5-OXOPROLINASE SUBUNIT C"/>
    <property type="match status" value="1"/>
</dbReference>
<accession>A0AAW7MBM4</accession>
<dbReference type="InterPro" id="IPR029000">
    <property type="entry name" value="Cyclophilin-like_dom_sf"/>
</dbReference>
<dbReference type="PANTHER" id="PTHR43309">
    <property type="entry name" value="5-OXOPROLINASE SUBUNIT C"/>
    <property type="match status" value="1"/>
</dbReference>
<protein>
    <submittedName>
        <fullName evidence="5">Biotin-dependent carboxyltransferase family protein</fullName>
    </submittedName>
</protein>
<gene>
    <name evidence="5" type="ORF">QYH67_03805</name>
</gene>
<dbReference type="GO" id="GO:0016787">
    <property type="term" value="F:hydrolase activity"/>
    <property type="evidence" value="ECO:0007669"/>
    <property type="project" value="UniProtKB-KW"/>
</dbReference>
<keyword evidence="2" id="KW-0378">Hydrolase</keyword>
<dbReference type="SMART" id="SM00797">
    <property type="entry name" value="AHS2"/>
    <property type="match status" value="1"/>
</dbReference>
<evidence type="ECO:0000313" key="5">
    <source>
        <dbReference type="EMBL" id="MDN4532715.1"/>
    </source>
</evidence>
<dbReference type="Proteomes" id="UP001171687">
    <property type="component" value="Unassembled WGS sequence"/>
</dbReference>
<comment type="caution">
    <text evidence="5">The sequence shown here is derived from an EMBL/GenBank/DDBJ whole genome shotgun (WGS) entry which is preliminary data.</text>
</comment>
<dbReference type="NCBIfam" id="TIGR00724">
    <property type="entry name" value="urea_amlyse_rel"/>
    <property type="match status" value="1"/>
</dbReference>
<dbReference type="AlphaFoldDB" id="A0AAW7MBM4"/>
<keyword evidence="1" id="KW-0547">Nucleotide-binding</keyword>
<evidence type="ECO:0000256" key="2">
    <source>
        <dbReference type="ARBA" id="ARBA00022801"/>
    </source>
</evidence>